<evidence type="ECO:0000256" key="7">
    <source>
        <dbReference type="ARBA" id="ARBA00022967"/>
    </source>
</evidence>
<feature type="compositionally biased region" description="Polar residues" evidence="8">
    <location>
        <begin position="1"/>
        <end position="10"/>
    </location>
</feature>
<dbReference type="PANTHER" id="PTHR43079">
    <property type="entry name" value="PROBABLE CADMIUM/ZINC-TRANSPORTING ATPASE HMA1"/>
    <property type="match status" value="1"/>
</dbReference>
<sequence length="109" mass="11694">MTRFTPTSVTWARPRTGRGGETGERDLSRLLQVCAADAGGGVYRWPSVTTMTKQASAAIAATFIGVLVTWDLVGHLPVALGVAGHEGSTVIVDINCLRLLRQSAWRRTT</sequence>
<keyword evidence="10" id="KW-1185">Reference proteome</keyword>
<evidence type="ECO:0000256" key="1">
    <source>
        <dbReference type="ARBA" id="ARBA00004141"/>
    </source>
</evidence>
<evidence type="ECO:0000256" key="8">
    <source>
        <dbReference type="SAM" id="MobiDB-lite"/>
    </source>
</evidence>
<keyword evidence="5" id="KW-0067">ATP-binding</keyword>
<comment type="similarity">
    <text evidence="2">Belongs to the cation transport ATPase (P-type) (TC 3.A.3) family. Type IB subfamily.</text>
</comment>
<organism evidence="9 10">
    <name type="scientific">Micromonospora fulviviridis</name>
    <dbReference type="NCBI Taxonomy" id="47860"/>
    <lineage>
        <taxon>Bacteria</taxon>
        <taxon>Bacillati</taxon>
        <taxon>Actinomycetota</taxon>
        <taxon>Actinomycetes</taxon>
        <taxon>Micromonosporales</taxon>
        <taxon>Micromonosporaceae</taxon>
        <taxon>Micromonospora</taxon>
    </lineage>
</organism>
<keyword evidence="4" id="KW-0547">Nucleotide-binding</keyword>
<gene>
    <name evidence="9" type="ORF">ABZ071_35260</name>
</gene>
<accession>A0ABV2VW62</accession>
<dbReference type="RefSeq" id="WP_355668492.1">
    <property type="nucleotide sequence ID" value="NZ_JBEXRX010000291.1"/>
</dbReference>
<keyword evidence="6" id="KW-0460">Magnesium</keyword>
<evidence type="ECO:0000256" key="2">
    <source>
        <dbReference type="ARBA" id="ARBA00006024"/>
    </source>
</evidence>
<name>A0ABV2VW62_9ACTN</name>
<dbReference type="PANTHER" id="PTHR43079:SF1">
    <property type="entry name" value="CADMIUM_ZINC-TRANSPORTING ATPASE HMA1, CHLOROPLASTIC-RELATED"/>
    <property type="match status" value="1"/>
</dbReference>
<evidence type="ECO:0000313" key="9">
    <source>
        <dbReference type="EMBL" id="MEU0157026.1"/>
    </source>
</evidence>
<evidence type="ECO:0000313" key="10">
    <source>
        <dbReference type="Proteomes" id="UP001550348"/>
    </source>
</evidence>
<evidence type="ECO:0000256" key="3">
    <source>
        <dbReference type="ARBA" id="ARBA00022723"/>
    </source>
</evidence>
<evidence type="ECO:0000256" key="5">
    <source>
        <dbReference type="ARBA" id="ARBA00022840"/>
    </source>
</evidence>
<keyword evidence="3" id="KW-0479">Metal-binding</keyword>
<proteinExistence type="inferred from homology"/>
<reference evidence="9 10" key="1">
    <citation type="submission" date="2024-06" db="EMBL/GenBank/DDBJ databases">
        <title>The Natural Products Discovery Center: Release of the First 8490 Sequenced Strains for Exploring Actinobacteria Biosynthetic Diversity.</title>
        <authorList>
            <person name="Kalkreuter E."/>
            <person name="Kautsar S.A."/>
            <person name="Yang D."/>
            <person name="Bader C.D."/>
            <person name="Teijaro C.N."/>
            <person name="Fluegel L."/>
            <person name="Davis C.M."/>
            <person name="Simpson J.R."/>
            <person name="Lauterbach L."/>
            <person name="Steele A.D."/>
            <person name="Gui C."/>
            <person name="Meng S."/>
            <person name="Li G."/>
            <person name="Viehrig K."/>
            <person name="Ye F."/>
            <person name="Su P."/>
            <person name="Kiefer A.F."/>
            <person name="Nichols A."/>
            <person name="Cepeda A.J."/>
            <person name="Yan W."/>
            <person name="Fan B."/>
            <person name="Jiang Y."/>
            <person name="Adhikari A."/>
            <person name="Zheng C.-J."/>
            <person name="Schuster L."/>
            <person name="Cowan T.M."/>
            <person name="Smanski M.J."/>
            <person name="Chevrette M.G."/>
            <person name="De Carvalho L.P.S."/>
            <person name="Shen B."/>
        </authorList>
    </citation>
    <scope>NUCLEOTIDE SEQUENCE [LARGE SCALE GENOMIC DNA]</scope>
    <source>
        <strain evidence="9 10">NPDC006286</strain>
    </source>
</reference>
<protein>
    <submittedName>
        <fullName evidence="9">Uncharacterized protein</fullName>
    </submittedName>
</protein>
<evidence type="ECO:0000256" key="4">
    <source>
        <dbReference type="ARBA" id="ARBA00022741"/>
    </source>
</evidence>
<keyword evidence="7" id="KW-1278">Translocase</keyword>
<evidence type="ECO:0000256" key="6">
    <source>
        <dbReference type="ARBA" id="ARBA00022842"/>
    </source>
</evidence>
<comment type="caution">
    <text evidence="9">The sequence shown here is derived from an EMBL/GenBank/DDBJ whole genome shotgun (WGS) entry which is preliminary data.</text>
</comment>
<comment type="subcellular location">
    <subcellularLocation>
        <location evidence="1">Membrane</location>
        <topology evidence="1">Multi-pass membrane protein</topology>
    </subcellularLocation>
</comment>
<dbReference type="InterPro" id="IPR051949">
    <property type="entry name" value="Cation_Transport_ATPase"/>
</dbReference>
<feature type="region of interest" description="Disordered" evidence="8">
    <location>
        <begin position="1"/>
        <end position="23"/>
    </location>
</feature>
<dbReference type="Proteomes" id="UP001550348">
    <property type="component" value="Unassembled WGS sequence"/>
</dbReference>
<dbReference type="EMBL" id="JBEXRX010000291">
    <property type="protein sequence ID" value="MEU0157026.1"/>
    <property type="molecule type" value="Genomic_DNA"/>
</dbReference>